<dbReference type="EMBL" id="JTDY01004583">
    <property type="protein sequence ID" value="KOB67985.1"/>
    <property type="molecule type" value="Genomic_DNA"/>
</dbReference>
<evidence type="ECO:0000313" key="2">
    <source>
        <dbReference type="Proteomes" id="UP000037510"/>
    </source>
</evidence>
<dbReference type="AlphaFoldDB" id="A0A0L7KXV6"/>
<dbReference type="SUPFAM" id="SSF51735">
    <property type="entry name" value="NAD(P)-binding Rossmann-fold domains"/>
    <property type="match status" value="1"/>
</dbReference>
<evidence type="ECO:0000313" key="1">
    <source>
        <dbReference type="EMBL" id="KOB67985.1"/>
    </source>
</evidence>
<reference evidence="1 2" key="1">
    <citation type="journal article" date="2015" name="Genome Biol. Evol.">
        <title>The genome of winter moth (Operophtera brumata) provides a genomic perspective on sexual dimorphism and phenology.</title>
        <authorList>
            <person name="Derks M.F."/>
            <person name="Smit S."/>
            <person name="Salis L."/>
            <person name="Schijlen E."/>
            <person name="Bossers A."/>
            <person name="Mateman C."/>
            <person name="Pijl A.S."/>
            <person name="de Ridder D."/>
            <person name="Groenen M.A."/>
            <person name="Visser M.E."/>
            <person name="Megens H.J."/>
        </authorList>
    </citation>
    <scope>NUCLEOTIDE SEQUENCE [LARGE SCALE GENOMIC DNA]</scope>
    <source>
        <strain evidence="1">WM2013NL</strain>
        <tissue evidence="1">Head and thorax</tissue>
    </source>
</reference>
<dbReference type="SUPFAM" id="SSF50129">
    <property type="entry name" value="GroES-like"/>
    <property type="match status" value="1"/>
</dbReference>
<dbReference type="Proteomes" id="UP000037510">
    <property type="component" value="Unassembled WGS sequence"/>
</dbReference>
<comment type="caution">
    <text evidence="1">The sequence shown here is derived from an EMBL/GenBank/DDBJ whole genome shotgun (WGS) entry which is preliminary data.</text>
</comment>
<proteinExistence type="predicted"/>
<accession>A0A0L7KXV6</accession>
<dbReference type="GO" id="GO:0006693">
    <property type="term" value="P:prostaglandin metabolic process"/>
    <property type="evidence" value="ECO:0007669"/>
    <property type="project" value="TreeGrafter"/>
</dbReference>
<dbReference type="Pfam" id="PF13602">
    <property type="entry name" value="ADH_zinc_N_2"/>
    <property type="match status" value="1"/>
</dbReference>
<dbReference type="InterPro" id="IPR036291">
    <property type="entry name" value="NAD(P)-bd_dom_sf"/>
</dbReference>
<dbReference type="InterPro" id="IPR011032">
    <property type="entry name" value="GroES-like_sf"/>
</dbReference>
<organism evidence="1 2">
    <name type="scientific">Operophtera brumata</name>
    <name type="common">Winter moth</name>
    <name type="synonym">Phalaena brumata</name>
    <dbReference type="NCBI Taxonomy" id="104452"/>
    <lineage>
        <taxon>Eukaryota</taxon>
        <taxon>Metazoa</taxon>
        <taxon>Ecdysozoa</taxon>
        <taxon>Arthropoda</taxon>
        <taxon>Hexapoda</taxon>
        <taxon>Insecta</taxon>
        <taxon>Pterygota</taxon>
        <taxon>Neoptera</taxon>
        <taxon>Endopterygota</taxon>
        <taxon>Lepidoptera</taxon>
        <taxon>Glossata</taxon>
        <taxon>Ditrysia</taxon>
        <taxon>Geometroidea</taxon>
        <taxon>Geometridae</taxon>
        <taxon>Larentiinae</taxon>
        <taxon>Operophtera</taxon>
    </lineage>
</organism>
<protein>
    <submittedName>
        <fullName evidence="1">Alcohol dehydrogenase</fullName>
    </submittedName>
</protein>
<name>A0A0L7KXV6_OPEBR</name>
<dbReference type="STRING" id="104452.A0A0L7KXV6"/>
<dbReference type="InterPro" id="IPR045010">
    <property type="entry name" value="MDR_fam"/>
</dbReference>
<sequence>MDSGDSPALPKHMTYSKSNVPILGAFIDYVVTSFQYLKNKTFTNAVQLNPKSSRSTLSATFLAAAFNYKTVDVTSALKSAAPNGVDCYFDNVGGEISSLIINQMNDFGRVSVCGSISSYNDANNPTATILQPALNGKQIRVEGFNAGRWYDNWSEAFGELTKWIKNGQLKAREHVTEGFENIYDAFVGMLQGENVGKAVIKI</sequence>
<keyword evidence="2" id="KW-1185">Reference proteome</keyword>
<dbReference type="GO" id="GO:0047522">
    <property type="term" value="F:15-oxoprostaglandin 13-reductase [NAD(P)+] activity"/>
    <property type="evidence" value="ECO:0007669"/>
    <property type="project" value="TreeGrafter"/>
</dbReference>
<gene>
    <name evidence="1" type="ORF">OBRU01_18980</name>
</gene>
<dbReference type="PANTHER" id="PTHR43205:SF7">
    <property type="entry name" value="PROSTAGLANDIN REDUCTASE 1"/>
    <property type="match status" value="1"/>
</dbReference>
<dbReference type="PANTHER" id="PTHR43205">
    <property type="entry name" value="PROSTAGLANDIN REDUCTASE"/>
    <property type="match status" value="1"/>
</dbReference>
<dbReference type="Gene3D" id="3.40.50.720">
    <property type="entry name" value="NAD(P)-binding Rossmann-like Domain"/>
    <property type="match status" value="1"/>
</dbReference>